<evidence type="ECO:0000256" key="3">
    <source>
        <dbReference type="ARBA" id="ARBA00022729"/>
    </source>
</evidence>
<dbReference type="PANTHER" id="PTHR47053">
    <property type="entry name" value="MUREIN DD-ENDOPEPTIDASE MEPH-RELATED"/>
    <property type="match status" value="1"/>
</dbReference>
<proteinExistence type="inferred from homology"/>
<comment type="similarity">
    <text evidence="1">Belongs to the peptidase C40 family.</text>
</comment>
<feature type="domain" description="NlpC/P60" evidence="9">
    <location>
        <begin position="287"/>
        <end position="415"/>
    </location>
</feature>
<keyword evidence="5" id="KW-0788">Thiol protease</keyword>
<evidence type="ECO:0000256" key="7">
    <source>
        <dbReference type="SAM" id="MobiDB-lite"/>
    </source>
</evidence>
<dbReference type="AlphaFoldDB" id="A0A9D1ZBB9"/>
<dbReference type="InterPro" id="IPR000064">
    <property type="entry name" value="NLP_P60_dom"/>
</dbReference>
<evidence type="ECO:0000259" key="9">
    <source>
        <dbReference type="PROSITE" id="PS51935"/>
    </source>
</evidence>
<keyword evidence="4" id="KW-0378">Hydrolase</keyword>
<protein>
    <submittedName>
        <fullName evidence="10">C40 family peptidase</fullName>
    </submittedName>
</protein>
<dbReference type="Gene3D" id="6.10.250.3150">
    <property type="match status" value="1"/>
</dbReference>
<feature type="compositionally biased region" description="Basic and acidic residues" evidence="7">
    <location>
        <begin position="210"/>
        <end position="237"/>
    </location>
</feature>
<dbReference type="InterPro" id="IPR057309">
    <property type="entry name" value="PcsB_CC"/>
</dbReference>
<keyword evidence="6" id="KW-0175">Coiled coil</keyword>
<evidence type="ECO:0000256" key="8">
    <source>
        <dbReference type="SAM" id="SignalP"/>
    </source>
</evidence>
<dbReference type="Pfam" id="PF24568">
    <property type="entry name" value="CC_PcsB"/>
    <property type="match status" value="1"/>
</dbReference>
<accession>A0A9D1ZBB9</accession>
<feature type="signal peptide" evidence="8">
    <location>
        <begin position="1"/>
        <end position="29"/>
    </location>
</feature>
<dbReference type="PANTHER" id="PTHR47053:SF1">
    <property type="entry name" value="MUREIN DD-ENDOPEPTIDASE MEPH-RELATED"/>
    <property type="match status" value="1"/>
</dbReference>
<dbReference type="InterPro" id="IPR051202">
    <property type="entry name" value="Peptidase_C40"/>
</dbReference>
<evidence type="ECO:0000313" key="10">
    <source>
        <dbReference type="EMBL" id="HIY80406.1"/>
    </source>
</evidence>
<organism evidence="10 11">
    <name type="scientific">Candidatus Olsenella excrementavium</name>
    <dbReference type="NCBI Taxonomy" id="2838709"/>
    <lineage>
        <taxon>Bacteria</taxon>
        <taxon>Bacillati</taxon>
        <taxon>Actinomycetota</taxon>
        <taxon>Coriobacteriia</taxon>
        <taxon>Coriobacteriales</taxon>
        <taxon>Atopobiaceae</taxon>
        <taxon>Olsenella</taxon>
    </lineage>
</organism>
<feature type="compositionally biased region" description="Polar residues" evidence="7">
    <location>
        <begin position="275"/>
        <end position="288"/>
    </location>
</feature>
<evidence type="ECO:0000256" key="4">
    <source>
        <dbReference type="ARBA" id="ARBA00022801"/>
    </source>
</evidence>
<dbReference type="PROSITE" id="PS51935">
    <property type="entry name" value="NLPC_P60"/>
    <property type="match status" value="1"/>
</dbReference>
<feature type="region of interest" description="Disordered" evidence="7">
    <location>
        <begin position="171"/>
        <end position="191"/>
    </location>
</feature>
<dbReference type="EMBL" id="DXCP01000060">
    <property type="protein sequence ID" value="HIY80406.1"/>
    <property type="molecule type" value="Genomic_DNA"/>
</dbReference>
<evidence type="ECO:0000256" key="1">
    <source>
        <dbReference type="ARBA" id="ARBA00007074"/>
    </source>
</evidence>
<dbReference type="InterPro" id="IPR038765">
    <property type="entry name" value="Papain-like_cys_pep_sf"/>
</dbReference>
<comment type="caution">
    <text evidence="10">The sequence shown here is derived from an EMBL/GenBank/DDBJ whole genome shotgun (WGS) entry which is preliminary data.</text>
</comment>
<evidence type="ECO:0000313" key="11">
    <source>
        <dbReference type="Proteomes" id="UP000824133"/>
    </source>
</evidence>
<evidence type="ECO:0000256" key="6">
    <source>
        <dbReference type="SAM" id="Coils"/>
    </source>
</evidence>
<feature type="region of interest" description="Disordered" evidence="7">
    <location>
        <begin position="208"/>
        <end position="288"/>
    </location>
</feature>
<feature type="chain" id="PRO_5038601267" evidence="8">
    <location>
        <begin position="30"/>
        <end position="415"/>
    </location>
</feature>
<gene>
    <name evidence="10" type="ORF">IAA42_08255</name>
</gene>
<dbReference type="GO" id="GO:0008234">
    <property type="term" value="F:cysteine-type peptidase activity"/>
    <property type="evidence" value="ECO:0007669"/>
    <property type="project" value="UniProtKB-KW"/>
</dbReference>
<reference evidence="10" key="2">
    <citation type="submission" date="2021-04" db="EMBL/GenBank/DDBJ databases">
        <authorList>
            <person name="Gilroy R."/>
        </authorList>
    </citation>
    <scope>NUCLEOTIDE SEQUENCE</scope>
    <source>
        <strain evidence="10">ChiHjej10B9-743</strain>
    </source>
</reference>
<sequence>MKHIRTHLSGRAVAAFALCGSLGLGLALSGPVAARAVTSDELQSQLDAALADLDDLQTAVDDATATLGRTNYELDQTRTQIAELQDQIDESEVQLGEARGELSELMSSNYKQGGNAGLLEMVLSAESFDELVSRVYYADKLSSAQQESIQTVVTLQESLRSDQAELEEQEAEQEKLLSSQETEQAAAAAAVAEQESYVNQLSDEVQQALAEEREREAEESRKRAEQARLEEERRQQEEAAQQQQQQEQEEANNGGGDNGGSTTNGDTGGNGGSTVTPPSDGGSTATSSQREIAVNAALSQVGKPYGHANNGYEWDCNGLTHWAWAQAGVSIPASSGTYAYGQFQWMKSSGRWVTSTSQLQPGDLVFYSRDGGYTCYHVAMYIGGGQVVHAEGYGMGVTVRSVTYCSGFCGGGSPI</sequence>
<evidence type="ECO:0000256" key="2">
    <source>
        <dbReference type="ARBA" id="ARBA00022670"/>
    </source>
</evidence>
<keyword evidence="2" id="KW-0645">Protease</keyword>
<dbReference type="Gene3D" id="3.90.1720.10">
    <property type="entry name" value="endopeptidase domain like (from Nostoc punctiforme)"/>
    <property type="match status" value="1"/>
</dbReference>
<dbReference type="Pfam" id="PF00877">
    <property type="entry name" value="NLPC_P60"/>
    <property type="match status" value="1"/>
</dbReference>
<feature type="compositionally biased region" description="Low complexity" evidence="7">
    <location>
        <begin position="176"/>
        <end position="191"/>
    </location>
</feature>
<name>A0A9D1ZBB9_9ACTN</name>
<dbReference type="GO" id="GO:0006508">
    <property type="term" value="P:proteolysis"/>
    <property type="evidence" value="ECO:0007669"/>
    <property type="project" value="UniProtKB-KW"/>
</dbReference>
<evidence type="ECO:0000256" key="5">
    <source>
        <dbReference type="ARBA" id="ARBA00022807"/>
    </source>
</evidence>
<reference evidence="10" key="1">
    <citation type="journal article" date="2021" name="PeerJ">
        <title>Extensive microbial diversity within the chicken gut microbiome revealed by metagenomics and culture.</title>
        <authorList>
            <person name="Gilroy R."/>
            <person name="Ravi A."/>
            <person name="Getino M."/>
            <person name="Pursley I."/>
            <person name="Horton D.L."/>
            <person name="Alikhan N.F."/>
            <person name="Baker D."/>
            <person name="Gharbi K."/>
            <person name="Hall N."/>
            <person name="Watson M."/>
            <person name="Adriaenssens E.M."/>
            <person name="Foster-Nyarko E."/>
            <person name="Jarju S."/>
            <person name="Secka A."/>
            <person name="Antonio M."/>
            <person name="Oren A."/>
            <person name="Chaudhuri R.R."/>
            <person name="La Ragione R."/>
            <person name="Hildebrand F."/>
            <person name="Pallen M.J."/>
        </authorList>
    </citation>
    <scope>NUCLEOTIDE SEQUENCE</scope>
    <source>
        <strain evidence="10">ChiHjej10B9-743</strain>
    </source>
</reference>
<feature type="coiled-coil region" evidence="6">
    <location>
        <begin position="39"/>
        <end position="101"/>
    </location>
</feature>
<dbReference type="Proteomes" id="UP000824133">
    <property type="component" value="Unassembled WGS sequence"/>
</dbReference>
<keyword evidence="3 8" id="KW-0732">Signal</keyword>
<dbReference type="SUPFAM" id="SSF54001">
    <property type="entry name" value="Cysteine proteinases"/>
    <property type="match status" value="1"/>
</dbReference>